<dbReference type="PROSITE" id="PS50888">
    <property type="entry name" value="BHLH"/>
    <property type="match status" value="1"/>
</dbReference>
<dbReference type="GO" id="GO:0046983">
    <property type="term" value="F:protein dimerization activity"/>
    <property type="evidence" value="ECO:0007669"/>
    <property type="project" value="InterPro"/>
</dbReference>
<evidence type="ECO:0000259" key="2">
    <source>
        <dbReference type="PROSITE" id="PS50888"/>
    </source>
</evidence>
<organism evidence="3 4">
    <name type="scientific">Lichtheimia ornata</name>
    <dbReference type="NCBI Taxonomy" id="688661"/>
    <lineage>
        <taxon>Eukaryota</taxon>
        <taxon>Fungi</taxon>
        <taxon>Fungi incertae sedis</taxon>
        <taxon>Mucoromycota</taxon>
        <taxon>Mucoromycotina</taxon>
        <taxon>Mucoromycetes</taxon>
        <taxon>Mucorales</taxon>
        <taxon>Lichtheimiaceae</taxon>
        <taxon>Lichtheimia</taxon>
    </lineage>
</organism>
<evidence type="ECO:0000313" key="3">
    <source>
        <dbReference type="EMBL" id="KAJ8660331.1"/>
    </source>
</evidence>
<accession>A0AAD7V8E1</accession>
<dbReference type="InterPro" id="IPR011598">
    <property type="entry name" value="bHLH_dom"/>
</dbReference>
<keyword evidence="4" id="KW-1185">Reference proteome</keyword>
<dbReference type="EMBL" id="JARTCD010000013">
    <property type="protein sequence ID" value="KAJ8660331.1"/>
    <property type="molecule type" value="Genomic_DNA"/>
</dbReference>
<comment type="caution">
    <text evidence="3">The sequence shown here is derived from an EMBL/GenBank/DDBJ whole genome shotgun (WGS) entry which is preliminary data.</text>
</comment>
<name>A0AAD7V8E1_9FUNG</name>
<feature type="region of interest" description="Disordered" evidence="1">
    <location>
        <begin position="504"/>
        <end position="543"/>
    </location>
</feature>
<feature type="compositionally biased region" description="Low complexity" evidence="1">
    <location>
        <begin position="227"/>
        <end position="255"/>
    </location>
</feature>
<dbReference type="RefSeq" id="XP_058345244.1">
    <property type="nucleotide sequence ID" value="XM_058483855.1"/>
</dbReference>
<evidence type="ECO:0000256" key="1">
    <source>
        <dbReference type="SAM" id="MobiDB-lite"/>
    </source>
</evidence>
<feature type="domain" description="BHLH" evidence="2">
    <location>
        <begin position="466"/>
        <end position="566"/>
    </location>
</feature>
<dbReference type="InterPro" id="IPR036638">
    <property type="entry name" value="HLH_DNA-bd_sf"/>
</dbReference>
<feature type="region of interest" description="Disordered" evidence="1">
    <location>
        <begin position="299"/>
        <end position="323"/>
    </location>
</feature>
<dbReference type="SUPFAM" id="SSF47459">
    <property type="entry name" value="HLH, helix-loop-helix DNA-binding domain"/>
    <property type="match status" value="1"/>
</dbReference>
<sequence length="633" mass="67791">MDFGSFDLDSNNNVLKSPYALPTTTAAQQHHNTQHHPTTTHANVDFLSFTHNDFGSMSLDLPSHAFDSYNVPQLTPDGRDHSNCTNSSVLTGQNPDYTMSPLQISTSNAGAHHPQAISLEDMTNFNEDELQDFLSPLVSPAIVPAAHHRNMATTTTTTTESASFSPLTSPALHSVSYHQFSSNNNMDQHLNQLNSEQLPESVLQQKLAMIEQQQQLLRSAHRHLHPGTSNSSTNNGTPSSSSSVSSAPNAAVAATQEIQHSPAGAISSRNNVTYLSQQQQPSSSTADIAPATPSLLMKLGRGNKATTPSTSNNNPTSAVDNMGSLPAAMLDDKIKATGKKVAAPAPSKRRKTSRSSAVFTSPGLTPTHHMLSPRPTSDPTIAALVSPAALRPQLPGNNPSSSSSPRALKPLISPSMKPNGKRLSPLEEQAALAALATKSNYQNMREGNAKSLGIDFSSSFQSGVENRRSAHKAAEQKRRDILKQSFDSLRKEIASALVEEGGTFRIQGNNSGSSNDGQKDNTITTTATTSPAAATTTMTEEEKEKMVKQMSKVVLIQHSYEYILKLKADNRQKDDQLSKLKDEIQSLKRQLKGLADTSTTPTTTSKGEDSKPAAGASPTKEKEHEASSSSSES</sequence>
<feature type="region of interest" description="Disordered" evidence="1">
    <location>
        <begin position="589"/>
        <end position="633"/>
    </location>
</feature>
<feature type="compositionally biased region" description="Polar residues" evidence="1">
    <location>
        <begin position="506"/>
        <end position="516"/>
    </location>
</feature>
<feature type="region of interest" description="Disordered" evidence="1">
    <location>
        <begin position="223"/>
        <end position="255"/>
    </location>
</feature>
<feature type="compositionally biased region" description="Low complexity" evidence="1">
    <location>
        <begin position="306"/>
        <end position="317"/>
    </location>
</feature>
<evidence type="ECO:0000313" key="4">
    <source>
        <dbReference type="Proteomes" id="UP001234581"/>
    </source>
</evidence>
<feature type="compositionally biased region" description="Low complexity" evidence="1">
    <location>
        <begin position="522"/>
        <end position="538"/>
    </location>
</feature>
<feature type="region of interest" description="Disordered" evidence="1">
    <location>
        <begin position="338"/>
        <end position="420"/>
    </location>
</feature>
<feature type="compositionally biased region" description="Polar residues" evidence="1">
    <location>
        <begin position="354"/>
        <end position="364"/>
    </location>
</feature>
<dbReference type="SMART" id="SM00353">
    <property type="entry name" value="HLH"/>
    <property type="match status" value="1"/>
</dbReference>
<reference evidence="3 4" key="1">
    <citation type="submission" date="2023-03" db="EMBL/GenBank/DDBJ databases">
        <title>Genome sequence of Lichtheimia ornata CBS 291.66.</title>
        <authorList>
            <person name="Mohabir J.T."/>
            <person name="Shea T.P."/>
            <person name="Kurbessoian T."/>
            <person name="Berby B."/>
            <person name="Fontaine J."/>
            <person name="Livny J."/>
            <person name="Gnirke A."/>
            <person name="Stajich J.E."/>
            <person name="Cuomo C.A."/>
        </authorList>
    </citation>
    <scope>NUCLEOTIDE SEQUENCE [LARGE SCALE GENOMIC DNA]</scope>
    <source>
        <strain evidence="3">CBS 291.66</strain>
    </source>
</reference>
<protein>
    <recommendedName>
        <fullName evidence="2">BHLH domain-containing protein</fullName>
    </recommendedName>
</protein>
<proteinExistence type="predicted"/>
<dbReference type="AlphaFoldDB" id="A0AAD7V8E1"/>
<gene>
    <name evidence="3" type="ORF">O0I10_003788</name>
</gene>
<dbReference type="Pfam" id="PF00010">
    <property type="entry name" value="HLH"/>
    <property type="match status" value="1"/>
</dbReference>
<dbReference type="GeneID" id="83211201"/>
<dbReference type="Gene3D" id="4.10.280.10">
    <property type="entry name" value="Helix-loop-helix DNA-binding domain"/>
    <property type="match status" value="1"/>
</dbReference>
<dbReference type="Proteomes" id="UP001234581">
    <property type="component" value="Unassembled WGS sequence"/>
</dbReference>